<feature type="non-terminal residue" evidence="1">
    <location>
        <position position="121"/>
    </location>
</feature>
<gene>
    <name evidence="1" type="ORF">S03H2_26200</name>
</gene>
<comment type="caution">
    <text evidence="1">The sequence shown here is derived from an EMBL/GenBank/DDBJ whole genome shotgun (WGS) entry which is preliminary data.</text>
</comment>
<dbReference type="AlphaFoldDB" id="X1GEY8"/>
<evidence type="ECO:0000313" key="1">
    <source>
        <dbReference type="EMBL" id="GAH40169.1"/>
    </source>
</evidence>
<name>X1GEY8_9ZZZZ</name>
<organism evidence="1">
    <name type="scientific">marine sediment metagenome</name>
    <dbReference type="NCBI Taxonomy" id="412755"/>
    <lineage>
        <taxon>unclassified sequences</taxon>
        <taxon>metagenomes</taxon>
        <taxon>ecological metagenomes</taxon>
    </lineage>
</organism>
<feature type="non-terminal residue" evidence="1">
    <location>
        <position position="1"/>
    </location>
</feature>
<accession>X1GEY8</accession>
<protein>
    <submittedName>
        <fullName evidence="1">Uncharacterized protein</fullName>
    </submittedName>
</protein>
<sequence length="121" mass="13681">NITLHQSYLDTSFNTIIDTTLVNGNNFTLPCPTDPWFNSSYSRFEIKDIIAPNKTIEIETGTTYKEPMVFGDLHAFSFIALNSSILHNFTICFSEINLGIADITIRLYSAIYDSSTKKMKP</sequence>
<reference evidence="1" key="1">
    <citation type="journal article" date="2014" name="Front. Microbiol.">
        <title>High frequency of phylogenetically diverse reductive dehalogenase-homologous genes in deep subseafloor sedimentary metagenomes.</title>
        <authorList>
            <person name="Kawai M."/>
            <person name="Futagami T."/>
            <person name="Toyoda A."/>
            <person name="Takaki Y."/>
            <person name="Nishi S."/>
            <person name="Hori S."/>
            <person name="Arai W."/>
            <person name="Tsubouchi T."/>
            <person name="Morono Y."/>
            <person name="Uchiyama I."/>
            <person name="Ito T."/>
            <person name="Fujiyama A."/>
            <person name="Inagaki F."/>
            <person name="Takami H."/>
        </authorList>
    </citation>
    <scope>NUCLEOTIDE SEQUENCE</scope>
    <source>
        <strain evidence="1">Expedition CK06-06</strain>
    </source>
</reference>
<dbReference type="EMBL" id="BARU01015093">
    <property type="protein sequence ID" value="GAH40169.1"/>
    <property type="molecule type" value="Genomic_DNA"/>
</dbReference>
<proteinExistence type="predicted"/>